<sequence length="81" mass="8331">MSPGVSMRHTCHRGRSAAIASVRAVVAAWRCLGSCRAVTSTLRGVEGCRMDGQQGLCGNGRTCRGQATPPTIISTASGARA</sequence>
<dbReference type="AlphaFoldDB" id="A0A087SEA5"/>
<evidence type="ECO:0000313" key="1">
    <source>
        <dbReference type="EMBL" id="KFM24059.1"/>
    </source>
</evidence>
<keyword evidence="2" id="KW-1185">Reference proteome</keyword>
<reference evidence="1 2" key="1">
    <citation type="journal article" date="2014" name="BMC Genomics">
        <title>Oil accumulation mechanisms of the oleaginous microalga Chlorella protothecoides revealed through its genome, transcriptomes, and proteomes.</title>
        <authorList>
            <person name="Gao C."/>
            <person name="Wang Y."/>
            <person name="Shen Y."/>
            <person name="Yan D."/>
            <person name="He X."/>
            <person name="Dai J."/>
            <person name="Wu Q."/>
        </authorList>
    </citation>
    <scope>NUCLEOTIDE SEQUENCE [LARGE SCALE GENOMIC DNA]</scope>
    <source>
        <strain evidence="1 2">0710</strain>
    </source>
</reference>
<name>A0A087SEA5_AUXPR</name>
<dbReference type="GeneID" id="23611634"/>
<dbReference type="EMBL" id="KL662104">
    <property type="protein sequence ID" value="KFM24059.1"/>
    <property type="molecule type" value="Genomic_DNA"/>
</dbReference>
<evidence type="ECO:0000313" key="2">
    <source>
        <dbReference type="Proteomes" id="UP000028924"/>
    </source>
</evidence>
<dbReference type="RefSeq" id="XP_011396940.1">
    <property type="nucleotide sequence ID" value="XM_011398638.1"/>
</dbReference>
<organism evidence="1 2">
    <name type="scientific">Auxenochlorella protothecoides</name>
    <name type="common">Green microalga</name>
    <name type="synonym">Chlorella protothecoides</name>
    <dbReference type="NCBI Taxonomy" id="3075"/>
    <lineage>
        <taxon>Eukaryota</taxon>
        <taxon>Viridiplantae</taxon>
        <taxon>Chlorophyta</taxon>
        <taxon>core chlorophytes</taxon>
        <taxon>Trebouxiophyceae</taxon>
        <taxon>Chlorellales</taxon>
        <taxon>Chlorellaceae</taxon>
        <taxon>Auxenochlorella</taxon>
    </lineage>
</organism>
<proteinExistence type="predicted"/>
<gene>
    <name evidence="1" type="ORF">F751_0243</name>
</gene>
<accession>A0A087SEA5</accession>
<dbReference type="KEGG" id="apro:F751_0243"/>
<protein>
    <submittedName>
        <fullName evidence="1">Uncharacterized protein</fullName>
    </submittedName>
</protein>
<dbReference type="Proteomes" id="UP000028924">
    <property type="component" value="Unassembled WGS sequence"/>
</dbReference>